<comment type="caution">
    <text evidence="2">The sequence shown here is derived from an EMBL/GenBank/DDBJ whole genome shotgun (WGS) entry which is preliminary data.</text>
</comment>
<dbReference type="OrthoDB" id="6232096at2759"/>
<feature type="chain" id="PRO_5035212036" evidence="1">
    <location>
        <begin position="21"/>
        <end position="107"/>
    </location>
</feature>
<name>A0A8J4WRH9_9TREM</name>
<keyword evidence="3" id="KW-1185">Reference proteome</keyword>
<organism evidence="2 3">
    <name type="scientific">Paragonimus heterotremus</name>
    <dbReference type="NCBI Taxonomy" id="100268"/>
    <lineage>
        <taxon>Eukaryota</taxon>
        <taxon>Metazoa</taxon>
        <taxon>Spiralia</taxon>
        <taxon>Lophotrochozoa</taxon>
        <taxon>Platyhelminthes</taxon>
        <taxon>Trematoda</taxon>
        <taxon>Digenea</taxon>
        <taxon>Plagiorchiida</taxon>
        <taxon>Troglotremata</taxon>
        <taxon>Troglotrematidae</taxon>
        <taxon>Paragonimus</taxon>
    </lineage>
</organism>
<keyword evidence="1" id="KW-0732">Signal</keyword>
<evidence type="ECO:0000313" key="3">
    <source>
        <dbReference type="Proteomes" id="UP000748531"/>
    </source>
</evidence>
<dbReference type="EMBL" id="LUCH01002637">
    <property type="protein sequence ID" value="KAF5401200.1"/>
    <property type="molecule type" value="Genomic_DNA"/>
</dbReference>
<accession>A0A8J4WRH9</accession>
<proteinExistence type="predicted"/>
<feature type="signal peptide" evidence="1">
    <location>
        <begin position="1"/>
        <end position="20"/>
    </location>
</feature>
<reference evidence="2" key="1">
    <citation type="submission" date="2019-05" db="EMBL/GenBank/DDBJ databases">
        <title>Annotation for the trematode Paragonimus heterotremus.</title>
        <authorList>
            <person name="Choi Y.-J."/>
        </authorList>
    </citation>
    <scope>NUCLEOTIDE SEQUENCE</scope>
    <source>
        <strain evidence="2">LC</strain>
    </source>
</reference>
<evidence type="ECO:0000313" key="2">
    <source>
        <dbReference type="EMBL" id="KAF5401200.1"/>
    </source>
</evidence>
<protein>
    <submittedName>
        <fullName evidence="2">Uncharacterized protein</fullName>
    </submittedName>
</protein>
<sequence length="107" mass="12123">MFPFKFSDILLFFLMATVHARNSQTSLDSRLRQAYPNGIPSTLIDEIFDYCLDVSDNQEESGSRSETAVLPQNTRRLVTMCVARLLDSESGNSHTSNNFDRGTWNGR</sequence>
<gene>
    <name evidence="2" type="ORF">PHET_05456</name>
</gene>
<dbReference type="Proteomes" id="UP000748531">
    <property type="component" value="Unassembled WGS sequence"/>
</dbReference>
<dbReference type="AlphaFoldDB" id="A0A8J4WRH9"/>
<evidence type="ECO:0000256" key="1">
    <source>
        <dbReference type="SAM" id="SignalP"/>
    </source>
</evidence>